<evidence type="ECO:0000313" key="1">
    <source>
        <dbReference type="EMBL" id="QQP57692.1"/>
    </source>
</evidence>
<feature type="non-terminal residue" evidence="1">
    <location>
        <position position="1"/>
    </location>
</feature>
<protein>
    <submittedName>
        <fullName evidence="1">Uncharacterized protein</fullName>
    </submittedName>
</protein>
<name>A0A7T8KKM9_CALRO</name>
<organism evidence="1 2">
    <name type="scientific">Caligus rogercresseyi</name>
    <name type="common">Sea louse</name>
    <dbReference type="NCBI Taxonomy" id="217165"/>
    <lineage>
        <taxon>Eukaryota</taxon>
        <taxon>Metazoa</taxon>
        <taxon>Ecdysozoa</taxon>
        <taxon>Arthropoda</taxon>
        <taxon>Crustacea</taxon>
        <taxon>Multicrustacea</taxon>
        <taxon>Hexanauplia</taxon>
        <taxon>Copepoda</taxon>
        <taxon>Siphonostomatoida</taxon>
        <taxon>Caligidae</taxon>
        <taxon>Caligus</taxon>
    </lineage>
</organism>
<dbReference type="Proteomes" id="UP000595437">
    <property type="component" value="Chromosome 2"/>
</dbReference>
<proteinExistence type="predicted"/>
<evidence type="ECO:0000313" key="2">
    <source>
        <dbReference type="Proteomes" id="UP000595437"/>
    </source>
</evidence>
<sequence>LPDLNPMDYFFRTTLSDTPTTGSQHPKARPDQLHNEAGQEVGQGLVAKACSSFRAGSSASLTQRADGLNKQNLHICTSILMSK</sequence>
<reference evidence="2" key="1">
    <citation type="submission" date="2021-01" db="EMBL/GenBank/DDBJ databases">
        <title>Caligus Genome Assembly.</title>
        <authorList>
            <person name="Gallardo-Escarate C."/>
        </authorList>
    </citation>
    <scope>NUCLEOTIDE SEQUENCE [LARGE SCALE GENOMIC DNA]</scope>
</reference>
<dbReference type="EMBL" id="CP045891">
    <property type="protein sequence ID" value="QQP57692.1"/>
    <property type="molecule type" value="Genomic_DNA"/>
</dbReference>
<keyword evidence="2" id="KW-1185">Reference proteome</keyword>
<accession>A0A7T8KKM9</accession>
<gene>
    <name evidence="1" type="ORF">FKW44_002763</name>
</gene>
<dbReference type="AlphaFoldDB" id="A0A7T8KKM9"/>